<reference evidence="1 2" key="1">
    <citation type="submission" date="2015-01" db="EMBL/GenBank/DDBJ databases">
        <title>Genome Assembly of Bacillus badius MTCC 1458.</title>
        <authorList>
            <person name="Verma A."/>
            <person name="Khatri I."/>
            <person name="Mual P."/>
            <person name="Subramanian S."/>
            <person name="Krishnamurthi S."/>
        </authorList>
    </citation>
    <scope>NUCLEOTIDE SEQUENCE [LARGE SCALE GENOMIC DNA]</scope>
    <source>
        <strain evidence="1 2">MTCC 1458</strain>
    </source>
</reference>
<comment type="caution">
    <text evidence="1">The sequence shown here is derived from an EMBL/GenBank/DDBJ whole genome shotgun (WGS) entry which is preliminary data.</text>
</comment>
<accession>A0ABR5AZJ1</accession>
<evidence type="ECO:0000313" key="1">
    <source>
        <dbReference type="EMBL" id="KIL80162.1"/>
    </source>
</evidence>
<sequence length="185" mass="21532">MLEFYNHVEEWFDGDESSKDQINYQLLLAAQDCLNIIVHQFHKLDPVAQESENEYDSESFEERLKFLEYGSCMEVFIYRTQKYYSLLTALAKRIDSSKLSKIISDHKSIVLNKVQAYIRDNEILAERIVNGQPYVSPVDFIVEGKVNTKVEPICVYPQEIAPLDYSWNVAIREYKKYIANSVAQG</sequence>
<gene>
    <name evidence="1" type="ORF">SD77_0010</name>
</gene>
<name>A0ABR5AZJ1_BACBA</name>
<dbReference type="EMBL" id="JXLP01000001">
    <property type="protein sequence ID" value="KIL80162.1"/>
    <property type="molecule type" value="Genomic_DNA"/>
</dbReference>
<protein>
    <recommendedName>
        <fullName evidence="3">Phage protein</fullName>
    </recommendedName>
</protein>
<proteinExistence type="predicted"/>
<dbReference type="RefSeq" id="WP_041113002.1">
    <property type="nucleotide sequence ID" value="NZ_JARTHD010000056.1"/>
</dbReference>
<keyword evidence="2" id="KW-1185">Reference proteome</keyword>
<dbReference type="Proteomes" id="UP000031982">
    <property type="component" value="Unassembled WGS sequence"/>
</dbReference>
<evidence type="ECO:0000313" key="2">
    <source>
        <dbReference type="Proteomes" id="UP000031982"/>
    </source>
</evidence>
<organism evidence="1 2">
    <name type="scientific">Bacillus badius</name>
    <dbReference type="NCBI Taxonomy" id="1455"/>
    <lineage>
        <taxon>Bacteria</taxon>
        <taxon>Bacillati</taxon>
        <taxon>Bacillota</taxon>
        <taxon>Bacilli</taxon>
        <taxon>Bacillales</taxon>
        <taxon>Bacillaceae</taxon>
        <taxon>Pseudobacillus</taxon>
    </lineage>
</organism>
<evidence type="ECO:0008006" key="3">
    <source>
        <dbReference type="Google" id="ProtNLM"/>
    </source>
</evidence>